<feature type="compositionally biased region" description="Basic and acidic residues" evidence="1">
    <location>
        <begin position="173"/>
        <end position="201"/>
    </location>
</feature>
<comment type="caution">
    <text evidence="2">The sequence shown here is derived from an EMBL/GenBank/DDBJ whole genome shotgun (WGS) entry which is preliminary data.</text>
</comment>
<accession>A0ABU8UIV9</accession>
<feature type="compositionally biased region" description="Basic and acidic residues" evidence="1">
    <location>
        <begin position="148"/>
        <end position="165"/>
    </location>
</feature>
<evidence type="ECO:0000313" key="3">
    <source>
        <dbReference type="Proteomes" id="UP001376459"/>
    </source>
</evidence>
<feature type="compositionally biased region" description="Basic and acidic residues" evidence="1">
    <location>
        <begin position="70"/>
        <end position="101"/>
    </location>
</feature>
<keyword evidence="3" id="KW-1185">Reference proteome</keyword>
<organism evidence="2 3">
    <name type="scientific">Streptomyces machairae</name>
    <dbReference type="NCBI Taxonomy" id="3134109"/>
    <lineage>
        <taxon>Bacteria</taxon>
        <taxon>Bacillati</taxon>
        <taxon>Actinomycetota</taxon>
        <taxon>Actinomycetes</taxon>
        <taxon>Kitasatosporales</taxon>
        <taxon>Streptomycetaceae</taxon>
        <taxon>Streptomyces</taxon>
    </lineage>
</organism>
<dbReference type="EMBL" id="JBBKAK010000001">
    <property type="protein sequence ID" value="MEJ8668853.1"/>
    <property type="molecule type" value="Genomic_DNA"/>
</dbReference>
<evidence type="ECO:0000256" key="1">
    <source>
        <dbReference type="SAM" id="MobiDB-lite"/>
    </source>
</evidence>
<proteinExistence type="predicted"/>
<reference evidence="2 3" key="1">
    <citation type="submission" date="2024-03" db="EMBL/GenBank/DDBJ databases">
        <title>Novel Streptomyces species of biotechnological and ecological value are a feature of Machair soil.</title>
        <authorList>
            <person name="Prole J.R."/>
            <person name="Goodfellow M."/>
            <person name="Allenby N."/>
            <person name="Ward A.C."/>
        </authorList>
    </citation>
    <scope>NUCLEOTIDE SEQUENCE [LARGE SCALE GENOMIC DNA]</scope>
    <source>
        <strain evidence="2 3">MS1.AVA.1</strain>
    </source>
</reference>
<evidence type="ECO:0000313" key="2">
    <source>
        <dbReference type="EMBL" id="MEJ8668853.1"/>
    </source>
</evidence>
<sequence length="207" mass="23576">MGRQPDAVPVPQPAHLQQGDARDRHGGAQDEDEAQCEAETVQVTGDEIGNRHQPGRHRREQRRQTAVHDSGAEEVARDPVGAGDHEEAHPQPHEAAQHVPEDPEAAPQAEDQHRPERRADEQQQQLQRPDERLPQLPHRPGAGTPPQIEHHAHRERCDEQQDRAGGRRVVQHLVEREPALDEGVDTERRNRPHDDPRLLERVHRRIQ</sequence>
<protein>
    <submittedName>
        <fullName evidence="2">Uncharacterized protein</fullName>
    </submittedName>
</protein>
<dbReference type="Proteomes" id="UP001376459">
    <property type="component" value="Unassembled WGS sequence"/>
</dbReference>
<feature type="region of interest" description="Disordered" evidence="1">
    <location>
        <begin position="1"/>
        <end position="207"/>
    </location>
</feature>
<name>A0ABU8UIV9_9ACTN</name>
<gene>
    <name evidence="2" type="ORF">WKI71_11200</name>
</gene>
<feature type="compositionally biased region" description="Basic and acidic residues" evidence="1">
    <location>
        <begin position="110"/>
        <end position="121"/>
    </location>
</feature>